<evidence type="ECO:0000256" key="3">
    <source>
        <dbReference type="ARBA" id="ARBA00021353"/>
    </source>
</evidence>
<evidence type="ECO:0000256" key="4">
    <source>
        <dbReference type="ARBA" id="ARBA00022692"/>
    </source>
</evidence>
<sequence>MLTKARTLGGAAYLFVWLVLGFALSISCIFLLSQAVRTSSRRSWTNNINVLIIIIAYSVVIAVSILFCLKRRIAVFRRLQRISKGHMAIGKGEISKPVYEYISMEYARACLIAWESMPKDTVQEGWGRPGTRYATLNFRRALLDT</sequence>
<evidence type="ECO:0000256" key="2">
    <source>
        <dbReference type="ARBA" id="ARBA00005550"/>
    </source>
</evidence>
<evidence type="ECO:0000313" key="8">
    <source>
        <dbReference type="EMBL" id="TFY73901.1"/>
    </source>
</evidence>
<dbReference type="AlphaFoldDB" id="A0A4Y9ZJ66"/>
<reference evidence="8 9" key="1">
    <citation type="submission" date="2019-02" db="EMBL/GenBank/DDBJ databases">
        <title>Genome sequencing of the rare red list fungi Hericium alpestre (H. flagellum).</title>
        <authorList>
            <person name="Buettner E."/>
            <person name="Kellner H."/>
        </authorList>
    </citation>
    <scope>NUCLEOTIDE SEQUENCE [LARGE SCALE GENOMIC DNA]</scope>
    <source>
        <strain evidence="8 9">DSM 108284</strain>
    </source>
</reference>
<organism evidence="8 9">
    <name type="scientific">Hericium alpestre</name>
    <dbReference type="NCBI Taxonomy" id="135208"/>
    <lineage>
        <taxon>Eukaryota</taxon>
        <taxon>Fungi</taxon>
        <taxon>Dikarya</taxon>
        <taxon>Basidiomycota</taxon>
        <taxon>Agaricomycotina</taxon>
        <taxon>Agaricomycetes</taxon>
        <taxon>Russulales</taxon>
        <taxon>Hericiaceae</taxon>
        <taxon>Hericium</taxon>
    </lineage>
</organism>
<evidence type="ECO:0000256" key="7">
    <source>
        <dbReference type="RuleBase" id="RU367100"/>
    </source>
</evidence>
<evidence type="ECO:0000256" key="5">
    <source>
        <dbReference type="ARBA" id="ARBA00022989"/>
    </source>
</evidence>
<dbReference type="PANTHER" id="PTHR40021">
    <property type="entry name" value="DEFECT AT LOW TEMPERATURE PROTEIN 1"/>
    <property type="match status" value="1"/>
</dbReference>
<evidence type="ECO:0000256" key="1">
    <source>
        <dbReference type="ARBA" id="ARBA00002489"/>
    </source>
</evidence>
<feature type="transmembrane region" description="Helical" evidence="7">
    <location>
        <begin position="12"/>
        <end position="36"/>
    </location>
</feature>
<dbReference type="EMBL" id="SFCI01002445">
    <property type="protein sequence ID" value="TFY73901.1"/>
    <property type="molecule type" value="Genomic_DNA"/>
</dbReference>
<dbReference type="OrthoDB" id="337038at2759"/>
<accession>A0A4Y9ZJ66</accession>
<comment type="caution">
    <text evidence="8">The sequence shown here is derived from an EMBL/GenBank/DDBJ whole genome shotgun (WGS) entry which is preliminary data.</text>
</comment>
<feature type="non-terminal residue" evidence="8">
    <location>
        <position position="145"/>
    </location>
</feature>
<evidence type="ECO:0000313" key="9">
    <source>
        <dbReference type="Proteomes" id="UP000298061"/>
    </source>
</evidence>
<keyword evidence="4 7" id="KW-0812">Transmembrane</keyword>
<comment type="similarity">
    <text evidence="2 7">Belongs to the DLT1 family.</text>
</comment>
<comment type="subcellular location">
    <subcellularLocation>
        <location evidence="7">Membrane</location>
        <topology evidence="7">Multi-pass membrane protein</topology>
    </subcellularLocation>
</comment>
<dbReference type="Proteomes" id="UP000298061">
    <property type="component" value="Unassembled WGS sequence"/>
</dbReference>
<dbReference type="PROSITE" id="PS51257">
    <property type="entry name" value="PROKAR_LIPOPROTEIN"/>
    <property type="match status" value="1"/>
</dbReference>
<feature type="transmembrane region" description="Helical" evidence="7">
    <location>
        <begin position="48"/>
        <end position="69"/>
    </location>
</feature>
<evidence type="ECO:0000256" key="6">
    <source>
        <dbReference type="ARBA" id="ARBA00023136"/>
    </source>
</evidence>
<protein>
    <recommendedName>
        <fullName evidence="3 7">Defect at low temperature protein 1</fullName>
    </recommendedName>
</protein>
<dbReference type="GO" id="GO:0016020">
    <property type="term" value="C:membrane"/>
    <property type="evidence" value="ECO:0007669"/>
    <property type="project" value="UniProtKB-SubCell"/>
</dbReference>
<proteinExistence type="inferred from homology"/>
<dbReference type="STRING" id="135208.A0A4Y9ZJ66"/>
<keyword evidence="5 7" id="KW-1133">Transmembrane helix</keyword>
<dbReference type="InterPro" id="IPR038869">
    <property type="entry name" value="DLT1"/>
</dbReference>
<keyword evidence="9" id="KW-1185">Reference proteome</keyword>
<dbReference type="PANTHER" id="PTHR40021:SF1">
    <property type="entry name" value="DEFECT AT LOW TEMPERATURE PROTEIN 1"/>
    <property type="match status" value="1"/>
</dbReference>
<keyword evidence="6 7" id="KW-0472">Membrane</keyword>
<name>A0A4Y9ZJ66_9AGAM</name>
<comment type="function">
    <text evidence="1 7">Required for growth under high-pressure and low-temperature conditions.</text>
</comment>
<gene>
    <name evidence="7" type="primary">DLT1</name>
    <name evidence="8" type="ORF">EWM64_g10110</name>
</gene>